<evidence type="ECO:0000313" key="4">
    <source>
        <dbReference type="Proteomes" id="UP000887013"/>
    </source>
</evidence>
<evidence type="ECO:0000259" key="2">
    <source>
        <dbReference type="SMART" id="SM00322"/>
    </source>
</evidence>
<dbReference type="InterPro" id="IPR036612">
    <property type="entry name" value="KH_dom_type_1_sf"/>
</dbReference>
<dbReference type="AlphaFoldDB" id="A0A8X6QHN6"/>
<dbReference type="InterPro" id="IPR004087">
    <property type="entry name" value="KH_dom"/>
</dbReference>
<comment type="caution">
    <text evidence="3">The sequence shown here is derived from an EMBL/GenBank/DDBJ whole genome shotgun (WGS) entry which is preliminary data.</text>
</comment>
<name>A0A8X6QHN6_NEPPI</name>
<dbReference type="InterPro" id="IPR009097">
    <property type="entry name" value="Cyclic_Pdiesterase"/>
</dbReference>
<dbReference type="PROSITE" id="PS50084">
    <property type="entry name" value="KH_TYPE_1"/>
    <property type="match status" value="1"/>
</dbReference>
<dbReference type="GO" id="GO:0003723">
    <property type="term" value="F:RNA binding"/>
    <property type="evidence" value="ECO:0007669"/>
    <property type="project" value="UniProtKB-UniRule"/>
</dbReference>
<dbReference type="Gene3D" id="3.90.1140.10">
    <property type="entry name" value="Cyclic phosphodiesterase"/>
    <property type="match status" value="1"/>
</dbReference>
<evidence type="ECO:0000313" key="3">
    <source>
        <dbReference type="EMBL" id="GFU25806.1"/>
    </source>
</evidence>
<dbReference type="SUPFAM" id="SSF55144">
    <property type="entry name" value="LigT-like"/>
    <property type="match status" value="1"/>
</dbReference>
<reference evidence="3" key="1">
    <citation type="submission" date="2020-08" db="EMBL/GenBank/DDBJ databases">
        <title>Multicomponent nature underlies the extraordinary mechanical properties of spider dragline silk.</title>
        <authorList>
            <person name="Kono N."/>
            <person name="Nakamura H."/>
            <person name="Mori M."/>
            <person name="Yoshida Y."/>
            <person name="Ohtoshi R."/>
            <person name="Malay A.D."/>
            <person name="Moran D.A.P."/>
            <person name="Tomita M."/>
            <person name="Numata K."/>
            <person name="Arakawa K."/>
        </authorList>
    </citation>
    <scope>NUCLEOTIDE SEQUENCE</scope>
</reference>
<dbReference type="SMART" id="SM00322">
    <property type="entry name" value="KH"/>
    <property type="match status" value="1"/>
</dbReference>
<dbReference type="PIRSF" id="PIRSF027019">
    <property type="entry name" value="Euk_LigT"/>
    <property type="match status" value="1"/>
</dbReference>
<evidence type="ECO:0000256" key="1">
    <source>
        <dbReference type="PROSITE-ProRule" id="PRU00117"/>
    </source>
</evidence>
<proteinExistence type="predicted"/>
<dbReference type="SUPFAM" id="SSF54791">
    <property type="entry name" value="Eukaryotic type KH-domain (KH-domain type I)"/>
    <property type="match status" value="1"/>
</dbReference>
<dbReference type="Pfam" id="PF00013">
    <property type="entry name" value="KH_1"/>
    <property type="match status" value="1"/>
</dbReference>
<dbReference type="PANTHER" id="PTHR13360:SF1">
    <property type="entry name" value="ACTIVATING SIGNAL COINTEGRATOR 1 COMPLEX SUBUNIT 1"/>
    <property type="match status" value="1"/>
</dbReference>
<dbReference type="InterPro" id="IPR019510">
    <property type="entry name" value="AKAP7-like_phosphoesterase"/>
</dbReference>
<dbReference type="Pfam" id="PF10469">
    <property type="entry name" value="AKAP7_NLS"/>
    <property type="match status" value="1"/>
</dbReference>
<dbReference type="GO" id="GO:0006307">
    <property type="term" value="P:DNA alkylation repair"/>
    <property type="evidence" value="ECO:0007669"/>
    <property type="project" value="InterPro"/>
</dbReference>
<dbReference type="InterPro" id="IPR004088">
    <property type="entry name" value="KH_dom_type_1"/>
</dbReference>
<dbReference type="EMBL" id="BMAW01128512">
    <property type="protein sequence ID" value="GFU25806.1"/>
    <property type="molecule type" value="Genomic_DNA"/>
</dbReference>
<dbReference type="PANTHER" id="PTHR13360">
    <property type="entry name" value="ACTIVATING SIGNAL COINTEGRATOR 1 COMPLEX SUBUNIT 1"/>
    <property type="match status" value="1"/>
</dbReference>
<keyword evidence="1" id="KW-0694">RNA-binding</keyword>
<gene>
    <name evidence="3" type="primary">Ascc1</name>
    <name evidence="3" type="ORF">NPIL_157731</name>
</gene>
<organism evidence="3 4">
    <name type="scientific">Nephila pilipes</name>
    <name type="common">Giant wood spider</name>
    <name type="synonym">Nephila maculata</name>
    <dbReference type="NCBI Taxonomy" id="299642"/>
    <lineage>
        <taxon>Eukaryota</taxon>
        <taxon>Metazoa</taxon>
        <taxon>Ecdysozoa</taxon>
        <taxon>Arthropoda</taxon>
        <taxon>Chelicerata</taxon>
        <taxon>Arachnida</taxon>
        <taxon>Araneae</taxon>
        <taxon>Araneomorphae</taxon>
        <taxon>Entelegynae</taxon>
        <taxon>Araneoidea</taxon>
        <taxon>Nephilidae</taxon>
        <taxon>Nephila</taxon>
    </lineage>
</organism>
<keyword evidence="4" id="KW-1185">Reference proteome</keyword>
<feature type="domain" description="K Homology" evidence="2">
    <location>
        <begin position="56"/>
        <end position="151"/>
    </location>
</feature>
<dbReference type="GO" id="GO:0005634">
    <property type="term" value="C:nucleus"/>
    <property type="evidence" value="ECO:0007669"/>
    <property type="project" value="TreeGrafter"/>
</dbReference>
<dbReference type="OrthoDB" id="277832at2759"/>
<dbReference type="InterPro" id="IPR009210">
    <property type="entry name" value="ASCC1"/>
</dbReference>
<protein>
    <submittedName>
        <fullName evidence="3">Activating signal cointegrator 1 complex subunit 1</fullName>
    </submittedName>
</protein>
<accession>A0A8X6QHN6</accession>
<dbReference type="Proteomes" id="UP000887013">
    <property type="component" value="Unassembled WGS sequence"/>
</dbReference>
<sequence length="365" mass="42251">MDILNAELVWVDGRCYRQLPVRKSLNTEQEETFQPVRPQKLIDDDYEDSSLPIKHEGDTFYIPITVPIESIGYILGKKGQTKNQIENDTSTKIIIPRRKEVKNFDEAQKKMKNFDKAEKEMKNFDEDDITITGCNRSCVAKAYTKIYNIVQDMRWKKMKFTHFISIPINDQSIQDKFLSFQKDVLRNCRGVNENLFESPYKLHLTIAMLTLMTKQEREAAAAMLQKSKDSILELLNGKSLRVEIKGVEYMNDEPEAVTVLYGKVRETDSDNCLQIIANKLSKTFAESRFGVKALSDDPDNVKLHVTLMKAKTGERGYRETFDATQILKKYADYTFGQTTVKEIHVSIRFTYGKDGYYKPFHVLKL</sequence>
<dbReference type="GO" id="GO:0006355">
    <property type="term" value="P:regulation of DNA-templated transcription"/>
    <property type="evidence" value="ECO:0007669"/>
    <property type="project" value="TreeGrafter"/>
</dbReference>
<dbReference type="Gene3D" id="3.30.1370.10">
    <property type="entry name" value="K Homology domain, type 1"/>
    <property type="match status" value="1"/>
</dbReference>